<dbReference type="Proteomes" id="UP000327468">
    <property type="component" value="Chromosome 7"/>
</dbReference>
<dbReference type="PANTHER" id="PTHR12425:SF4">
    <property type="entry name" value="SYNEMBRYN-A"/>
    <property type="match status" value="1"/>
</dbReference>
<dbReference type="GO" id="GO:0005085">
    <property type="term" value="F:guanyl-nucleotide exchange factor activity"/>
    <property type="evidence" value="ECO:0007669"/>
    <property type="project" value="UniProtKB-KW"/>
</dbReference>
<proteinExistence type="inferred from homology"/>
<protein>
    <submittedName>
        <fullName evidence="4">Uncharacterized protein</fullName>
    </submittedName>
</protein>
<keyword evidence="2" id="KW-0344">Guanine-nucleotide releasing factor</keyword>
<gene>
    <name evidence="4" type="ORF">PHYPO_G00227940</name>
</gene>
<evidence type="ECO:0000313" key="5">
    <source>
        <dbReference type="Proteomes" id="UP000327468"/>
    </source>
</evidence>
<dbReference type="AlphaFoldDB" id="A0A5N5NXG3"/>
<evidence type="ECO:0000313" key="4">
    <source>
        <dbReference type="EMBL" id="KAB5571688.1"/>
    </source>
</evidence>
<keyword evidence="5" id="KW-1185">Reference proteome</keyword>
<dbReference type="InterPro" id="IPR019318">
    <property type="entry name" value="Gua_nucleotide_exch_fac_Ric8"/>
</dbReference>
<dbReference type="GO" id="GO:0007186">
    <property type="term" value="P:G protein-coupled receptor signaling pathway"/>
    <property type="evidence" value="ECO:0007669"/>
    <property type="project" value="TreeGrafter"/>
</dbReference>
<comment type="caution">
    <text evidence="4">The sequence shown here is derived from an EMBL/GenBank/DDBJ whole genome shotgun (WGS) entry which is preliminary data.</text>
</comment>
<comment type="similarity">
    <text evidence="1">Belongs to the synembryn family.</text>
</comment>
<dbReference type="GO" id="GO:0005737">
    <property type="term" value="C:cytoplasm"/>
    <property type="evidence" value="ECO:0007669"/>
    <property type="project" value="TreeGrafter"/>
</dbReference>
<keyword evidence="3" id="KW-0143">Chaperone</keyword>
<reference evidence="4 5" key="1">
    <citation type="submission" date="2019-06" db="EMBL/GenBank/DDBJ databases">
        <title>A chromosome-scale genome assembly of the striped catfish, Pangasianodon hypophthalmus.</title>
        <authorList>
            <person name="Wen M."/>
            <person name="Zahm M."/>
            <person name="Roques C."/>
            <person name="Cabau C."/>
            <person name="Klopp C."/>
            <person name="Donnadieu C."/>
            <person name="Jouanno E."/>
            <person name="Avarre J.-C."/>
            <person name="Campet M."/>
            <person name="Ha T.T.T."/>
            <person name="Dugue R."/>
            <person name="Lampietro C."/>
            <person name="Louis A."/>
            <person name="Herpin A."/>
            <person name="Echchiki A."/>
            <person name="Berthelot C."/>
            <person name="Parey E."/>
            <person name="Roest-Crollius H."/>
            <person name="Braasch I."/>
            <person name="Postlethwait J."/>
            <person name="Bobe J."/>
            <person name="Montfort J."/>
            <person name="Bouchez O."/>
            <person name="Begum T."/>
            <person name="Schartl M."/>
            <person name="Guiguen Y."/>
        </authorList>
    </citation>
    <scope>NUCLEOTIDE SEQUENCE [LARGE SCALE GENOMIC DNA]</scope>
    <source>
        <strain evidence="4 5">Indonesia</strain>
        <tissue evidence="4">Blood</tissue>
    </source>
</reference>
<dbReference type="GO" id="GO:0001965">
    <property type="term" value="F:G-protein alpha-subunit binding"/>
    <property type="evidence" value="ECO:0007669"/>
    <property type="project" value="TreeGrafter"/>
</dbReference>
<dbReference type="EMBL" id="VFJC01000008">
    <property type="protein sequence ID" value="KAB5571688.1"/>
    <property type="molecule type" value="Genomic_DNA"/>
</dbReference>
<evidence type="ECO:0000256" key="2">
    <source>
        <dbReference type="ARBA" id="ARBA00022658"/>
    </source>
</evidence>
<name>A0A5N5NXG3_PANHP</name>
<dbReference type="PANTHER" id="PTHR12425">
    <property type="entry name" value="SYNEMBRYN"/>
    <property type="match status" value="1"/>
</dbReference>
<accession>A0A5N5NXG3</accession>
<organism evidence="4 5">
    <name type="scientific">Pangasianodon hypophthalmus</name>
    <name type="common">Striped catfish</name>
    <name type="synonym">Helicophagus hypophthalmus</name>
    <dbReference type="NCBI Taxonomy" id="310915"/>
    <lineage>
        <taxon>Eukaryota</taxon>
        <taxon>Metazoa</taxon>
        <taxon>Chordata</taxon>
        <taxon>Craniata</taxon>
        <taxon>Vertebrata</taxon>
        <taxon>Euteleostomi</taxon>
        <taxon>Actinopterygii</taxon>
        <taxon>Neopterygii</taxon>
        <taxon>Teleostei</taxon>
        <taxon>Ostariophysi</taxon>
        <taxon>Siluriformes</taxon>
        <taxon>Pangasiidae</taxon>
        <taxon>Pangasianodon</taxon>
    </lineage>
</organism>
<evidence type="ECO:0000256" key="3">
    <source>
        <dbReference type="ARBA" id="ARBA00023186"/>
    </source>
</evidence>
<evidence type="ECO:0000256" key="1">
    <source>
        <dbReference type="ARBA" id="ARBA00009049"/>
    </source>
</evidence>
<dbReference type="GO" id="GO:0005886">
    <property type="term" value="C:plasma membrane"/>
    <property type="evidence" value="ECO:0007669"/>
    <property type="project" value="TreeGrafter"/>
</dbReference>
<sequence length="100" mass="11268">MKMDLSAIIDALETREQEAALRALQIYNKEKNQCFSFPSEEQEDRERLGELLLSFLDRDVQPSCKLACLETIRILSRDKSSLAPFSSRPAPPCASAHAAR</sequence>